<dbReference type="GO" id="GO:0006635">
    <property type="term" value="P:fatty acid beta-oxidation"/>
    <property type="evidence" value="ECO:0007669"/>
    <property type="project" value="TreeGrafter"/>
</dbReference>
<dbReference type="AlphaFoldDB" id="A0A4S4C1I0"/>
<dbReference type="PROSITE" id="PS00166">
    <property type="entry name" value="ENOYL_COA_HYDRATASE"/>
    <property type="match status" value="1"/>
</dbReference>
<dbReference type="PANTHER" id="PTHR11941:SF54">
    <property type="entry name" value="ENOYL-COA HYDRATASE, MITOCHONDRIAL"/>
    <property type="match status" value="1"/>
</dbReference>
<evidence type="ECO:0000256" key="2">
    <source>
        <dbReference type="ARBA" id="ARBA00023239"/>
    </source>
</evidence>
<proteinExistence type="inferred from homology"/>
<keyword evidence="5" id="KW-1185">Reference proteome</keyword>
<dbReference type="InterPro" id="IPR018376">
    <property type="entry name" value="Enoyl-CoA_hyd/isom_CS"/>
</dbReference>
<comment type="caution">
    <text evidence="4">The sequence shown here is derived from an EMBL/GenBank/DDBJ whole genome shotgun (WGS) entry which is preliminary data.</text>
</comment>
<dbReference type="OrthoDB" id="9775794at2"/>
<dbReference type="Proteomes" id="UP000310334">
    <property type="component" value="Unassembled WGS sequence"/>
</dbReference>
<evidence type="ECO:0000256" key="1">
    <source>
        <dbReference type="ARBA" id="ARBA00005254"/>
    </source>
</evidence>
<evidence type="ECO:0000313" key="4">
    <source>
        <dbReference type="EMBL" id="THF79398.1"/>
    </source>
</evidence>
<dbReference type="SUPFAM" id="SSF52096">
    <property type="entry name" value="ClpP/crotonase"/>
    <property type="match status" value="1"/>
</dbReference>
<protein>
    <submittedName>
        <fullName evidence="4">Enoyl-CoA hydratase</fullName>
        <ecNumber evidence="4">4.2.1.17</ecNumber>
    </submittedName>
</protein>
<dbReference type="Gene3D" id="1.10.12.10">
    <property type="entry name" value="Lyase 2-enoyl-coa Hydratase, Chain A, domain 2"/>
    <property type="match status" value="1"/>
</dbReference>
<dbReference type="PANTHER" id="PTHR11941">
    <property type="entry name" value="ENOYL-COA HYDRATASE-RELATED"/>
    <property type="match status" value="1"/>
</dbReference>
<dbReference type="Pfam" id="PF00378">
    <property type="entry name" value="ECH_1"/>
    <property type="match status" value="1"/>
</dbReference>
<dbReference type="FunFam" id="1.10.12.10:FF:000001">
    <property type="entry name" value="Probable enoyl-CoA hydratase, mitochondrial"/>
    <property type="match status" value="1"/>
</dbReference>
<sequence>MKKVLFETNNHLAFVTINRPEQLNCFDYETLVELENIIEEIKLDKDIRSVIFTGAGEKAFSAGADLKERRTLNEKEVRRNVSKIRDVFTMIEELPQPTIAAINGYALGGGFELALVCDFRYAVKKAKMGLTEVSWAIIPGAGGTQRLSRLIGTSKAKELILTARKIDAQQAFDLGIVNKVVEDDELIKSSIALSEEIMKNGPLAVAQAKYAINYGSNVDMKTGLAIESKAYEVIIPTKDRIEALQAFNEKRPAIFKGE</sequence>
<dbReference type="RefSeq" id="WP_136354787.1">
    <property type="nucleotide sequence ID" value="NZ_CP046266.1"/>
</dbReference>
<accession>A0A4S4C1I0</accession>
<dbReference type="FunFam" id="3.90.226.10:FF:000009">
    <property type="entry name" value="Carnitinyl-CoA dehydratase"/>
    <property type="match status" value="1"/>
</dbReference>
<keyword evidence="2 4" id="KW-0456">Lyase</keyword>
<reference evidence="4 5" key="1">
    <citation type="submission" date="2019-04" db="EMBL/GenBank/DDBJ databases">
        <title>Bacillus sediminilitoris sp. nov., isolated from a tidal flat sediment on the East China Sea.</title>
        <authorList>
            <person name="Wei Y."/>
            <person name="Mao H."/>
            <person name="Fang J."/>
        </authorList>
    </citation>
    <scope>NUCLEOTIDE SEQUENCE [LARGE SCALE GENOMIC DNA]</scope>
    <source>
        <strain evidence="4 5">DSL-17</strain>
    </source>
</reference>
<gene>
    <name evidence="4" type="ORF">E6W99_13760</name>
</gene>
<dbReference type="InterPro" id="IPR029045">
    <property type="entry name" value="ClpP/crotonase-like_dom_sf"/>
</dbReference>
<dbReference type="InterPro" id="IPR014748">
    <property type="entry name" value="Enoyl-CoA_hydra_C"/>
</dbReference>
<dbReference type="EC" id="4.2.1.17" evidence="4"/>
<evidence type="ECO:0000256" key="3">
    <source>
        <dbReference type="RuleBase" id="RU003707"/>
    </source>
</evidence>
<evidence type="ECO:0000313" key="5">
    <source>
        <dbReference type="Proteomes" id="UP000310334"/>
    </source>
</evidence>
<dbReference type="GO" id="GO:0004300">
    <property type="term" value="F:enoyl-CoA hydratase activity"/>
    <property type="evidence" value="ECO:0007669"/>
    <property type="project" value="UniProtKB-EC"/>
</dbReference>
<dbReference type="EMBL" id="SSNT01000009">
    <property type="protein sequence ID" value="THF79398.1"/>
    <property type="molecule type" value="Genomic_DNA"/>
</dbReference>
<dbReference type="InterPro" id="IPR001753">
    <property type="entry name" value="Enoyl-CoA_hydra/iso"/>
</dbReference>
<organism evidence="4 5">
    <name type="scientific">Metabacillus sediminilitoris</name>
    <dbReference type="NCBI Taxonomy" id="2567941"/>
    <lineage>
        <taxon>Bacteria</taxon>
        <taxon>Bacillati</taxon>
        <taxon>Bacillota</taxon>
        <taxon>Bacilli</taxon>
        <taxon>Bacillales</taxon>
        <taxon>Bacillaceae</taxon>
        <taxon>Metabacillus</taxon>
    </lineage>
</organism>
<comment type="similarity">
    <text evidence="1 3">Belongs to the enoyl-CoA hydratase/isomerase family.</text>
</comment>
<dbReference type="CDD" id="cd06558">
    <property type="entry name" value="crotonase-like"/>
    <property type="match status" value="1"/>
</dbReference>
<dbReference type="Gene3D" id="3.90.226.10">
    <property type="entry name" value="2-enoyl-CoA Hydratase, Chain A, domain 1"/>
    <property type="match status" value="1"/>
</dbReference>
<name>A0A4S4C1I0_9BACI</name>